<keyword evidence="3" id="KW-1185">Reference proteome</keyword>
<keyword evidence="1" id="KW-0472">Membrane</keyword>
<dbReference type="OrthoDB" id="3563815at2759"/>
<dbReference type="HOGENOM" id="CLU_072642_1_0_1"/>
<gene>
    <name evidence="2" type="ORF">MBM_06901</name>
</gene>
<name>K1WCT2_MARBU</name>
<dbReference type="Proteomes" id="UP000006753">
    <property type="component" value="Unassembled WGS sequence"/>
</dbReference>
<dbReference type="AlphaFoldDB" id="K1WCT2"/>
<dbReference type="InParanoid" id="K1WCT2"/>
<evidence type="ECO:0000313" key="2">
    <source>
        <dbReference type="EMBL" id="EKD15140.1"/>
    </source>
</evidence>
<evidence type="ECO:0000313" key="3">
    <source>
        <dbReference type="Proteomes" id="UP000006753"/>
    </source>
</evidence>
<evidence type="ECO:0000256" key="1">
    <source>
        <dbReference type="SAM" id="Phobius"/>
    </source>
</evidence>
<feature type="transmembrane region" description="Helical" evidence="1">
    <location>
        <begin position="30"/>
        <end position="55"/>
    </location>
</feature>
<accession>K1WCT2</accession>
<proteinExistence type="predicted"/>
<keyword evidence="1" id="KW-0812">Transmembrane</keyword>
<organism evidence="2 3">
    <name type="scientific">Marssonina brunnea f. sp. multigermtubi (strain MB_m1)</name>
    <name type="common">Marssonina leaf spot fungus</name>
    <dbReference type="NCBI Taxonomy" id="1072389"/>
    <lineage>
        <taxon>Eukaryota</taxon>
        <taxon>Fungi</taxon>
        <taxon>Dikarya</taxon>
        <taxon>Ascomycota</taxon>
        <taxon>Pezizomycotina</taxon>
        <taxon>Leotiomycetes</taxon>
        <taxon>Helotiales</taxon>
        <taxon>Drepanopezizaceae</taxon>
        <taxon>Drepanopeziza</taxon>
    </lineage>
</organism>
<reference evidence="2 3" key="1">
    <citation type="journal article" date="2012" name="BMC Genomics">
        <title>Sequencing the genome of Marssonina brunnea reveals fungus-poplar co-evolution.</title>
        <authorList>
            <person name="Zhu S."/>
            <person name="Cao Y.-Z."/>
            <person name="Jiang C."/>
            <person name="Tan B.-Y."/>
            <person name="Wang Z."/>
            <person name="Feng S."/>
            <person name="Zhang L."/>
            <person name="Su X.-H."/>
            <person name="Brejova B."/>
            <person name="Vinar T."/>
            <person name="Xu M."/>
            <person name="Wang M.-X."/>
            <person name="Zhang S.-G."/>
            <person name="Huang M.-R."/>
            <person name="Wu R."/>
            <person name="Zhou Y."/>
        </authorList>
    </citation>
    <scope>NUCLEOTIDE SEQUENCE [LARGE SCALE GENOMIC DNA]</scope>
    <source>
        <strain evidence="2 3">MB_m1</strain>
    </source>
</reference>
<dbReference type="EMBL" id="JH921443">
    <property type="protein sequence ID" value="EKD15140.1"/>
    <property type="molecule type" value="Genomic_DNA"/>
</dbReference>
<dbReference type="KEGG" id="mbe:MBM_06901"/>
<sequence length="96" mass="10706">MFIDISEMLTKAYNSIIIKAVNDTAGLAGLVLTLFVFGAYFRITHLDLLAFFTIIKAEAIKKAMSEVRRLQAIRQVADALNIRNGPFTIKTLALFL</sequence>
<keyword evidence="1" id="KW-1133">Transmembrane helix</keyword>
<protein>
    <submittedName>
        <fullName evidence="2">Uncharacterized protein</fullName>
    </submittedName>
</protein>